<dbReference type="InterPro" id="IPR050312">
    <property type="entry name" value="IolE/XylAMocC-like"/>
</dbReference>
<gene>
    <name evidence="2" type="ORF">BS640_21755</name>
</gene>
<comment type="caution">
    <text evidence="2">The sequence shown here is derived from an EMBL/GenBank/DDBJ whole genome shotgun (WGS) entry which is preliminary data.</text>
</comment>
<keyword evidence="3" id="KW-1185">Reference proteome</keyword>
<feature type="domain" description="Xylose isomerase-like TIM barrel" evidence="1">
    <location>
        <begin position="24"/>
        <end position="269"/>
    </location>
</feature>
<dbReference type="PIRSF" id="PIRSF036778">
    <property type="entry name" value="UCP036778"/>
    <property type="match status" value="1"/>
</dbReference>
<dbReference type="PANTHER" id="PTHR12110">
    <property type="entry name" value="HYDROXYPYRUVATE ISOMERASE"/>
    <property type="match status" value="1"/>
</dbReference>
<dbReference type="GeneID" id="93564559"/>
<dbReference type="STRING" id="1646377.BS640_21755"/>
<dbReference type="PANTHER" id="PTHR12110:SF21">
    <property type="entry name" value="XYLOSE ISOMERASE-LIKE TIM BARREL DOMAIN-CONTAINING PROTEIN"/>
    <property type="match status" value="1"/>
</dbReference>
<reference evidence="2 3" key="1">
    <citation type="journal article" date="2017" name="Int. J. Syst. Evol. Microbiol.">
        <title>Rouxiella badensis sp. nov. and Rouxiella silvae sp. nov. isolated from peat bog soil in Germany and emendation of the genus description.</title>
        <authorList>
            <person name="Le Fleche-Mateos A."/>
            <person name="Kugler J.H."/>
            <person name="Hansen S.H."/>
            <person name="Syldatk C."/>
            <person name="Hausmann R."/>
            <person name="Lomprez F."/>
            <person name="Vandenbogaert M."/>
            <person name="Manuguerra J.C."/>
            <person name="Grimont P.A."/>
        </authorList>
    </citation>
    <scope>NUCLEOTIDE SEQUENCE [LARGE SCALE GENOMIC DNA]</scope>
    <source>
        <strain evidence="2 3">DSM 100043</strain>
    </source>
</reference>
<dbReference type="SUPFAM" id="SSF51658">
    <property type="entry name" value="Xylose isomerase-like"/>
    <property type="match status" value="1"/>
</dbReference>
<accession>A0A1X0W9E2</accession>
<keyword evidence="2" id="KW-0413">Isomerase</keyword>
<dbReference type="InterPro" id="IPR013022">
    <property type="entry name" value="Xyl_isomerase-like_TIM-brl"/>
</dbReference>
<sequence>MGIDLNRFCVNRKIAPNLTIEQFFQLMARCGLNKVEMRNDMPSGKVTDSLSALQVNALAEKYRQEIVTINAVYPFNQITSTLLEKTEGLLKEARAIGAQALVLCPLNDGNPISLEDTVSAMQTLAPLFEKYGIAGLVEPLGFEMSSLRSAVLTQTLIREAQVPFKIVLDTFHHYLYVEDEVNFETKIDISLIGLVHVSGVEDDRRKALLTDEERLMLSERDLMKNIEQVLRLERLGYQGIYSFEPFSSVLAGWSEADIEREIRQSIALLTP</sequence>
<protein>
    <submittedName>
        <fullName evidence="2">Inosose isomerase</fullName>
    </submittedName>
</protein>
<evidence type="ECO:0000313" key="3">
    <source>
        <dbReference type="Proteomes" id="UP000192536"/>
    </source>
</evidence>
<dbReference type="GO" id="GO:0016853">
    <property type="term" value="F:isomerase activity"/>
    <property type="evidence" value="ECO:0007669"/>
    <property type="project" value="UniProtKB-KW"/>
</dbReference>
<dbReference type="Gene3D" id="3.20.20.150">
    <property type="entry name" value="Divalent-metal-dependent TIM barrel enzymes"/>
    <property type="match status" value="1"/>
</dbReference>
<dbReference type="InterPro" id="IPR036237">
    <property type="entry name" value="Xyl_isomerase-like_sf"/>
</dbReference>
<organism evidence="2 3">
    <name type="scientific">Rouxiella badensis</name>
    <dbReference type="NCBI Taxonomy" id="1646377"/>
    <lineage>
        <taxon>Bacteria</taxon>
        <taxon>Pseudomonadati</taxon>
        <taxon>Pseudomonadota</taxon>
        <taxon>Gammaproteobacteria</taxon>
        <taxon>Enterobacterales</taxon>
        <taxon>Yersiniaceae</taxon>
        <taxon>Rouxiella</taxon>
    </lineage>
</organism>
<dbReference type="Pfam" id="PF01261">
    <property type="entry name" value="AP_endonuc_2"/>
    <property type="match status" value="1"/>
</dbReference>
<dbReference type="InterPro" id="IPR014621">
    <property type="entry name" value="UCP036778_sugar_epimerase"/>
</dbReference>
<proteinExistence type="predicted"/>
<dbReference type="Proteomes" id="UP000192536">
    <property type="component" value="Unassembled WGS sequence"/>
</dbReference>
<evidence type="ECO:0000259" key="1">
    <source>
        <dbReference type="Pfam" id="PF01261"/>
    </source>
</evidence>
<name>A0A1X0W9E2_9GAMM</name>
<evidence type="ECO:0000313" key="2">
    <source>
        <dbReference type="EMBL" id="ORJ23369.1"/>
    </source>
</evidence>
<dbReference type="AlphaFoldDB" id="A0A1X0W9E2"/>
<dbReference type="RefSeq" id="WP_084913319.1">
    <property type="nucleotide sequence ID" value="NZ_CAUQAZ010000001.1"/>
</dbReference>
<dbReference type="EMBL" id="MRWE01000059">
    <property type="protein sequence ID" value="ORJ23369.1"/>
    <property type="molecule type" value="Genomic_DNA"/>
</dbReference>